<name>A0A8K1FZK2_9PASS</name>
<sequence length="136" mass="14858">MSHCTQVAKKANGILACISNSVASRTRAVIMSLRLALVRLHLKYNVQFWAYHYKKNIELASSSLAKTKFSWTMASSSGTVQLRSGPEDQDREPTPANPGREAPGTPPCQLLAQREPYLQEGLVDSGSLNLPSLQSS</sequence>
<proteinExistence type="predicted"/>
<organism evidence="2 3">
    <name type="scientific">Zosterops borbonicus</name>
    <dbReference type="NCBI Taxonomy" id="364589"/>
    <lineage>
        <taxon>Eukaryota</taxon>
        <taxon>Metazoa</taxon>
        <taxon>Chordata</taxon>
        <taxon>Craniata</taxon>
        <taxon>Vertebrata</taxon>
        <taxon>Euteleostomi</taxon>
        <taxon>Archelosauria</taxon>
        <taxon>Archosauria</taxon>
        <taxon>Dinosauria</taxon>
        <taxon>Saurischia</taxon>
        <taxon>Theropoda</taxon>
        <taxon>Coelurosauria</taxon>
        <taxon>Aves</taxon>
        <taxon>Neognathae</taxon>
        <taxon>Neoaves</taxon>
        <taxon>Telluraves</taxon>
        <taxon>Australaves</taxon>
        <taxon>Passeriformes</taxon>
        <taxon>Sylvioidea</taxon>
        <taxon>Zosteropidae</taxon>
        <taxon>Zosterops</taxon>
    </lineage>
</organism>
<dbReference type="EMBL" id="SWJQ01001187">
    <property type="protein sequence ID" value="TRZ08978.1"/>
    <property type="molecule type" value="Genomic_DNA"/>
</dbReference>
<comment type="caution">
    <text evidence="2">The sequence shown here is derived from an EMBL/GenBank/DDBJ whole genome shotgun (WGS) entry which is preliminary data.</text>
</comment>
<keyword evidence="3" id="KW-1185">Reference proteome</keyword>
<dbReference type="OrthoDB" id="276744at2759"/>
<dbReference type="AlphaFoldDB" id="A0A8K1FZK2"/>
<evidence type="ECO:0000313" key="2">
    <source>
        <dbReference type="EMBL" id="TRZ08978.1"/>
    </source>
</evidence>
<evidence type="ECO:0000313" key="3">
    <source>
        <dbReference type="Proteomes" id="UP000796761"/>
    </source>
</evidence>
<reference evidence="2" key="1">
    <citation type="submission" date="2019-04" db="EMBL/GenBank/DDBJ databases">
        <title>Genome assembly of Zosterops borbonicus 15179.</title>
        <authorList>
            <person name="Leroy T."/>
            <person name="Anselmetti Y."/>
            <person name="Tilak M.-K."/>
            <person name="Nabholz B."/>
        </authorList>
    </citation>
    <scope>NUCLEOTIDE SEQUENCE</scope>
    <source>
        <strain evidence="2">HGM_15179</strain>
        <tissue evidence="2">Muscle</tissue>
    </source>
</reference>
<dbReference type="Proteomes" id="UP000796761">
    <property type="component" value="Unassembled WGS sequence"/>
</dbReference>
<protein>
    <submittedName>
        <fullName evidence="2">Uncharacterized protein</fullName>
    </submittedName>
</protein>
<feature type="region of interest" description="Disordered" evidence="1">
    <location>
        <begin position="78"/>
        <end position="108"/>
    </location>
</feature>
<dbReference type="PANTHER" id="PTHR33332">
    <property type="entry name" value="REVERSE TRANSCRIPTASE DOMAIN-CONTAINING PROTEIN"/>
    <property type="match status" value="1"/>
</dbReference>
<gene>
    <name evidence="2" type="ORF">HGM15179_018128</name>
</gene>
<accession>A0A8K1FZK2</accession>
<evidence type="ECO:0000256" key="1">
    <source>
        <dbReference type="SAM" id="MobiDB-lite"/>
    </source>
</evidence>